<dbReference type="PROSITE" id="PS50297">
    <property type="entry name" value="ANK_REP_REGION"/>
    <property type="match status" value="3"/>
</dbReference>
<feature type="repeat" description="ANK" evidence="3">
    <location>
        <begin position="48"/>
        <end position="80"/>
    </location>
</feature>
<dbReference type="Ensembl" id="ENSAPOT00000025101.1">
    <property type="protein sequence ID" value="ENSAPOP00000016183.1"/>
    <property type="gene ID" value="ENSAPOG00000019321.1"/>
</dbReference>
<dbReference type="SMART" id="SM00248">
    <property type="entry name" value="ANK"/>
    <property type="match status" value="4"/>
</dbReference>
<keyword evidence="5" id="KW-1185">Reference proteome</keyword>
<keyword evidence="1" id="KW-0677">Repeat</keyword>
<keyword evidence="2 3" id="KW-0040">ANK repeat</keyword>
<dbReference type="Proteomes" id="UP000257200">
    <property type="component" value="Unplaced"/>
</dbReference>
<dbReference type="STRING" id="80966.ENSAPOP00000016183"/>
<evidence type="ECO:0000313" key="4">
    <source>
        <dbReference type="Ensembl" id="ENSAPOP00000016183.1"/>
    </source>
</evidence>
<dbReference type="Gene3D" id="1.25.40.20">
    <property type="entry name" value="Ankyrin repeat-containing domain"/>
    <property type="match status" value="2"/>
</dbReference>
<feature type="repeat" description="ANK" evidence="3">
    <location>
        <begin position="81"/>
        <end position="113"/>
    </location>
</feature>
<dbReference type="SUPFAM" id="SSF50729">
    <property type="entry name" value="PH domain-like"/>
    <property type="match status" value="1"/>
</dbReference>
<dbReference type="InterPro" id="IPR011993">
    <property type="entry name" value="PH-like_dom_sf"/>
</dbReference>
<evidence type="ECO:0000256" key="3">
    <source>
        <dbReference type="PROSITE-ProRule" id="PRU00023"/>
    </source>
</evidence>
<dbReference type="PANTHER" id="PTHR24171:SF8">
    <property type="entry name" value="BRCA1-ASSOCIATED RING DOMAIN PROTEIN 1"/>
    <property type="match status" value="1"/>
</dbReference>
<protein>
    <submittedName>
        <fullName evidence="4">Oxysterol-binding protein-related protein 1-like</fullName>
    </submittedName>
</protein>
<dbReference type="PROSITE" id="PS50088">
    <property type="entry name" value="ANK_REPEAT"/>
    <property type="match status" value="3"/>
</dbReference>
<dbReference type="SUPFAM" id="SSF48403">
    <property type="entry name" value="Ankyrin repeat"/>
    <property type="match status" value="1"/>
</dbReference>
<organism evidence="4 5">
    <name type="scientific">Acanthochromis polyacanthus</name>
    <name type="common">spiny chromis</name>
    <dbReference type="NCBI Taxonomy" id="80966"/>
    <lineage>
        <taxon>Eukaryota</taxon>
        <taxon>Metazoa</taxon>
        <taxon>Chordata</taxon>
        <taxon>Craniata</taxon>
        <taxon>Vertebrata</taxon>
        <taxon>Euteleostomi</taxon>
        <taxon>Actinopterygii</taxon>
        <taxon>Neopterygii</taxon>
        <taxon>Teleostei</taxon>
        <taxon>Neoteleostei</taxon>
        <taxon>Acanthomorphata</taxon>
        <taxon>Ovalentaria</taxon>
        <taxon>Pomacentridae</taxon>
        <taxon>Acanthochromis</taxon>
    </lineage>
</organism>
<evidence type="ECO:0000256" key="1">
    <source>
        <dbReference type="ARBA" id="ARBA00022737"/>
    </source>
</evidence>
<reference evidence="4" key="1">
    <citation type="submission" date="2025-08" db="UniProtKB">
        <authorList>
            <consortium name="Ensembl"/>
        </authorList>
    </citation>
    <scope>IDENTIFICATION</scope>
</reference>
<dbReference type="InterPro" id="IPR002110">
    <property type="entry name" value="Ankyrin_rpt"/>
</dbReference>
<reference evidence="4" key="2">
    <citation type="submission" date="2025-09" db="UniProtKB">
        <authorList>
            <consortium name="Ensembl"/>
        </authorList>
    </citation>
    <scope>IDENTIFICATION</scope>
</reference>
<feature type="repeat" description="ANK" evidence="3">
    <location>
        <begin position="176"/>
        <end position="208"/>
    </location>
</feature>
<dbReference type="FunFam" id="1.25.40.20:FF:000094">
    <property type="entry name" value="Oxysterol-binding protein"/>
    <property type="match status" value="1"/>
</dbReference>
<name>A0A3Q1FGH3_9TELE</name>
<dbReference type="PANTHER" id="PTHR24171">
    <property type="entry name" value="ANKYRIN REPEAT DOMAIN-CONTAINING PROTEIN 39-RELATED"/>
    <property type="match status" value="1"/>
</dbReference>
<sequence>MEELDPEEQFLRYARNGDLPGVQRLLMSKIKEETQININCKGKSKSNLGWTPLHLACYFGHKDVVEELLKAGADVNLPNNIGDTPLHKAAFTGRKEVVMLLLHYDACATVINGTAQIPKDVTQNAEIRSMLEAAERTEERKLEEKLLEAAREGDLSTLTQLLSRKKPPDINCTDLLGNTPLHCAAYRGQRQCALKLLKSGANLSVKNKNGMTHQPELAGLARHVKKYEGLLWKSSRFFGWRSYWVVLQDGVISWYSKHISFAQGNVSDVFQIRAKDNCFFTLKCFDDSVHHFKVSPKTEPEAARKVCFIYS</sequence>
<dbReference type="PRINTS" id="PR01415">
    <property type="entry name" value="ANKYRIN"/>
</dbReference>
<dbReference type="InParanoid" id="A0A3Q1FGH3"/>
<dbReference type="Pfam" id="PF12796">
    <property type="entry name" value="Ank_2"/>
    <property type="match status" value="2"/>
</dbReference>
<accession>A0A3Q1FGH3</accession>
<evidence type="ECO:0000256" key="2">
    <source>
        <dbReference type="ARBA" id="ARBA00023043"/>
    </source>
</evidence>
<dbReference type="Gene3D" id="2.30.29.30">
    <property type="entry name" value="Pleckstrin-homology domain (PH domain)/Phosphotyrosine-binding domain (PTB)"/>
    <property type="match status" value="1"/>
</dbReference>
<evidence type="ECO:0000313" key="5">
    <source>
        <dbReference type="Proteomes" id="UP000257200"/>
    </source>
</evidence>
<dbReference type="InterPro" id="IPR036770">
    <property type="entry name" value="Ankyrin_rpt-contain_sf"/>
</dbReference>
<proteinExistence type="predicted"/>
<dbReference type="AlphaFoldDB" id="A0A3Q1FGH3"/>
<dbReference type="GeneTree" id="ENSGT00940000155295"/>